<dbReference type="PANTHER" id="PTHR43152:SF2">
    <property type="entry name" value="DRUG RESISTANCE ABC TRANSPORTER"/>
    <property type="match status" value="1"/>
</dbReference>
<dbReference type="AlphaFoldDB" id="A0AAC8YED2"/>
<evidence type="ECO:0000256" key="9">
    <source>
        <dbReference type="ARBA" id="ARBA00023125"/>
    </source>
</evidence>
<evidence type="ECO:0000259" key="15">
    <source>
        <dbReference type="PROSITE" id="PS50893"/>
    </source>
</evidence>
<evidence type="ECO:0000256" key="12">
    <source>
        <dbReference type="ARBA" id="ARBA00039316"/>
    </source>
</evidence>
<sequence>MPEEPTDRRTDRAAWITVEGARTHNLQGVSVRVPKHRITVFTGVSGSGKSSLAFGTIAAEAQRLVGDSYPLFVRNRLPHIGRADVDHVDGLMFTTVVDQRPLGGNARSTVGTASDVAPLLRMLFSRVGEPSAGYSPAYSFNDPSGMCPACEGLGTVDDIDLDALLDRSRSLNEGAIRFPTFKPGTFRWKRMIHSGLVDPDAPLSQLNDADLDTLLFAEDLRLEHPDPQYPKSSNFDGIIPRLRASYLRRTPSHLTEDVKEGLARVVTRRTCPACDGARVNAAARESRIDGLSIVDWQQMPVADLRQVAASVHDLRVSPLVTAIGERLEAMDSVGLGYLSLDRISRTLSGGEAQRVKIIRHLGSALSDVCYIFDEPSAGLHPHDVGRLTAILRRLRDAHNTVLVVEHHPDVIAAADHVIDLGPGGGAQGGRVQFEGAPEALRRSATSTGRVLASPVRINSRPRAAGGWVRLEHANLHNLRDVAVDIPLGVLIAVSGVAGSGKSSLIAEELPLRHPEFTVVGQEPLHGGGRSTPATVLGIAEPIRDAFARATGLAASWFSANGRGACPACRGRGVITTDLAFLDDVSTTCEACGGTRFNPTTLAATMGGRTIADVLAMNARRAADLLPEPRIAGRLRWLADVGLGYLAIGQGADTLSGGERQRLLLARRLAETPEPSRLRLVLDEPTAGLHGADVDRLLRLFDRLVDAGATILAIEHNQRVIAHADHIIDLGPGAGHDGGTVVYQGPPAGLAADRRSVTGAYLRDAARPRSGGPDAMAGRNKARS</sequence>
<comment type="similarity">
    <text evidence="11">Belongs to the ABC transporter superfamily. UvrA family.</text>
</comment>
<dbReference type="Gene3D" id="1.10.8.280">
    <property type="entry name" value="ABC transporter ATPase domain-like"/>
    <property type="match status" value="1"/>
</dbReference>
<keyword evidence="8" id="KW-0267">Excision nuclease</keyword>
<dbReference type="GO" id="GO:0004518">
    <property type="term" value="F:nuclease activity"/>
    <property type="evidence" value="ECO:0007669"/>
    <property type="project" value="UniProtKB-KW"/>
</dbReference>
<organism evidence="16 18">
    <name type="scientific">Acidipropionibacterium acidipropionici</name>
    <dbReference type="NCBI Taxonomy" id="1748"/>
    <lineage>
        <taxon>Bacteria</taxon>
        <taxon>Bacillati</taxon>
        <taxon>Actinomycetota</taxon>
        <taxon>Actinomycetes</taxon>
        <taxon>Propionibacteriales</taxon>
        <taxon>Propionibacteriaceae</taxon>
        <taxon>Acidipropionibacterium</taxon>
    </lineage>
</organism>
<reference evidence="16 18" key="2">
    <citation type="submission" date="2016-02" db="EMBL/GenBank/DDBJ databases">
        <title>Complete Genome Sequence of Propionibacterium acidipropionici ATCC 55737.</title>
        <authorList>
            <person name="Luna Flores C.H."/>
            <person name="Nielsen L.K."/>
            <person name="Marcellin E."/>
        </authorList>
    </citation>
    <scope>NUCLEOTIDE SEQUENCE [LARGE SCALE GENOMIC DNA]</scope>
    <source>
        <strain evidence="16 18">ATCC 55737</strain>
    </source>
</reference>
<evidence type="ECO:0000256" key="11">
    <source>
        <dbReference type="ARBA" id="ARBA00038000"/>
    </source>
</evidence>
<dbReference type="EMBL" id="CP015970">
    <property type="protein sequence ID" value="AOZ46649.1"/>
    <property type="molecule type" value="Genomic_DNA"/>
</dbReference>
<accession>A0AAC8YED2</accession>
<keyword evidence="9" id="KW-0238">DNA-binding</keyword>
<protein>
    <recommendedName>
        <fullName evidence="12">UvrABC system protein A</fullName>
    </recommendedName>
    <alternativeName>
        <fullName evidence="13">Excinuclease ABC subunit A</fullName>
    </alternativeName>
</protein>
<feature type="region of interest" description="Disordered" evidence="14">
    <location>
        <begin position="760"/>
        <end position="783"/>
    </location>
</feature>
<keyword evidence="19" id="KW-1185">Reference proteome</keyword>
<evidence type="ECO:0000256" key="14">
    <source>
        <dbReference type="SAM" id="MobiDB-lite"/>
    </source>
</evidence>
<dbReference type="InterPro" id="IPR027417">
    <property type="entry name" value="P-loop_NTPase"/>
</dbReference>
<dbReference type="InterPro" id="IPR003439">
    <property type="entry name" value="ABC_transporter-like_ATP-bd"/>
</dbReference>
<keyword evidence="2" id="KW-0963">Cytoplasm</keyword>
<dbReference type="GO" id="GO:0006281">
    <property type="term" value="P:DNA repair"/>
    <property type="evidence" value="ECO:0007669"/>
    <property type="project" value="UniProtKB-KW"/>
</dbReference>
<dbReference type="Proteomes" id="UP000075221">
    <property type="component" value="Chromosome"/>
</dbReference>
<keyword evidence="5" id="KW-0227">DNA damage</keyword>
<keyword evidence="10" id="KW-0234">DNA repair</keyword>
<dbReference type="GO" id="GO:0016887">
    <property type="term" value="F:ATP hydrolysis activity"/>
    <property type="evidence" value="ECO:0007669"/>
    <property type="project" value="InterPro"/>
</dbReference>
<dbReference type="EMBL" id="CP014352">
    <property type="protein sequence ID" value="AMS05168.1"/>
    <property type="molecule type" value="Genomic_DNA"/>
</dbReference>
<dbReference type="RefSeq" id="WP_062819356.1">
    <property type="nucleotide sequence ID" value="NZ_CP014352.1"/>
</dbReference>
<keyword evidence="7" id="KW-0067">ATP-binding</keyword>
<evidence type="ECO:0000313" key="17">
    <source>
        <dbReference type="EMBL" id="AOZ46649.1"/>
    </source>
</evidence>
<evidence type="ECO:0000256" key="3">
    <source>
        <dbReference type="ARBA" id="ARBA00022737"/>
    </source>
</evidence>
<evidence type="ECO:0000256" key="2">
    <source>
        <dbReference type="ARBA" id="ARBA00022490"/>
    </source>
</evidence>
<keyword evidence="3" id="KW-0677">Repeat</keyword>
<gene>
    <name evidence="17" type="ORF">A8L58_07970</name>
    <name evidence="16" type="ORF">AXH35_06505</name>
</gene>
<keyword evidence="4" id="KW-0547">Nucleotide-binding</keyword>
<name>A0AAC8YED2_9ACTN</name>
<evidence type="ECO:0000256" key="6">
    <source>
        <dbReference type="ARBA" id="ARBA00022769"/>
    </source>
</evidence>
<dbReference type="GO" id="GO:0003677">
    <property type="term" value="F:DNA binding"/>
    <property type="evidence" value="ECO:0007669"/>
    <property type="project" value="UniProtKB-KW"/>
</dbReference>
<evidence type="ECO:0000313" key="19">
    <source>
        <dbReference type="Proteomes" id="UP000178666"/>
    </source>
</evidence>
<evidence type="ECO:0000313" key="18">
    <source>
        <dbReference type="Proteomes" id="UP000075221"/>
    </source>
</evidence>
<dbReference type="Proteomes" id="UP000178666">
    <property type="component" value="Chromosome"/>
</dbReference>
<dbReference type="Gene3D" id="3.40.50.300">
    <property type="entry name" value="P-loop containing nucleotide triphosphate hydrolases"/>
    <property type="match status" value="2"/>
</dbReference>
<evidence type="ECO:0000256" key="5">
    <source>
        <dbReference type="ARBA" id="ARBA00022763"/>
    </source>
</evidence>
<evidence type="ECO:0000256" key="1">
    <source>
        <dbReference type="ARBA" id="ARBA00004496"/>
    </source>
</evidence>
<dbReference type="InterPro" id="IPR003593">
    <property type="entry name" value="AAA+_ATPase"/>
</dbReference>
<feature type="domain" description="ABC transporter" evidence="15">
    <location>
        <begin position="8"/>
        <end position="447"/>
    </location>
</feature>
<reference evidence="17 19" key="1">
    <citation type="journal article" date="2016" name="Plant Dis.">
        <title>Improved production of propionic acid using genome shuffling.</title>
        <authorList>
            <person name="Luna-Flores C.H."/>
            <person name="Palfreyman R.W."/>
            <person name="Kromer J.O."/>
            <person name="Nielsen L.K."/>
            <person name="Marcellin E."/>
        </authorList>
    </citation>
    <scope>NUCLEOTIDE SEQUENCE [LARGE SCALE GENOMIC DNA]</scope>
    <source>
        <strain evidence="17 19">F3E8</strain>
    </source>
</reference>
<evidence type="ECO:0000256" key="4">
    <source>
        <dbReference type="ARBA" id="ARBA00022741"/>
    </source>
</evidence>
<evidence type="ECO:0000256" key="8">
    <source>
        <dbReference type="ARBA" id="ARBA00022881"/>
    </source>
</evidence>
<dbReference type="PROSITE" id="PS50893">
    <property type="entry name" value="ABC_TRANSPORTER_2"/>
    <property type="match status" value="2"/>
</dbReference>
<proteinExistence type="inferred from homology"/>
<dbReference type="PANTHER" id="PTHR43152">
    <property type="entry name" value="UVRABC SYSTEM PROTEIN A"/>
    <property type="match status" value="1"/>
</dbReference>
<evidence type="ECO:0000256" key="13">
    <source>
        <dbReference type="ARBA" id="ARBA00042156"/>
    </source>
</evidence>
<dbReference type="SUPFAM" id="SSF52540">
    <property type="entry name" value="P-loop containing nucleoside triphosphate hydrolases"/>
    <property type="match status" value="2"/>
</dbReference>
<feature type="domain" description="ABC transporter" evidence="15">
    <location>
        <begin position="455"/>
        <end position="756"/>
    </location>
</feature>
<evidence type="ECO:0000313" key="16">
    <source>
        <dbReference type="EMBL" id="AMS05168.1"/>
    </source>
</evidence>
<keyword evidence="6" id="KW-0228">DNA excision</keyword>
<dbReference type="SMART" id="SM00382">
    <property type="entry name" value="AAA"/>
    <property type="match status" value="2"/>
</dbReference>
<dbReference type="GO" id="GO:0005524">
    <property type="term" value="F:ATP binding"/>
    <property type="evidence" value="ECO:0007669"/>
    <property type="project" value="UniProtKB-KW"/>
</dbReference>
<dbReference type="GO" id="GO:0005737">
    <property type="term" value="C:cytoplasm"/>
    <property type="evidence" value="ECO:0007669"/>
    <property type="project" value="UniProtKB-SubCell"/>
</dbReference>
<evidence type="ECO:0000256" key="10">
    <source>
        <dbReference type="ARBA" id="ARBA00023204"/>
    </source>
</evidence>
<dbReference type="Gene3D" id="1.20.1580.10">
    <property type="entry name" value="ABC transporter ATPase like domain"/>
    <property type="match status" value="2"/>
</dbReference>
<evidence type="ECO:0000256" key="7">
    <source>
        <dbReference type="ARBA" id="ARBA00022840"/>
    </source>
</evidence>
<comment type="subcellular location">
    <subcellularLocation>
        <location evidence="1">Cytoplasm</location>
    </subcellularLocation>
</comment>